<evidence type="ECO:0000256" key="3">
    <source>
        <dbReference type="ARBA" id="ARBA00022603"/>
    </source>
</evidence>
<dbReference type="KEGG" id="blep:AL038_10675"/>
<keyword evidence="3 8" id="KW-0489">Methyltransferase</keyword>
<evidence type="ECO:0000256" key="5">
    <source>
        <dbReference type="ARBA" id="ARBA00022691"/>
    </source>
</evidence>
<evidence type="ECO:0000256" key="2">
    <source>
        <dbReference type="ARBA" id="ARBA00011900"/>
    </source>
</evidence>
<dbReference type="GO" id="GO:0009007">
    <property type="term" value="F:site-specific DNA-methyltransferase (adenine-specific) activity"/>
    <property type="evidence" value="ECO:0007669"/>
    <property type="project" value="UniProtKB-UniRule"/>
</dbReference>
<comment type="catalytic activity">
    <reaction evidence="6 8">
        <text>a 2'-deoxyadenosine in DNA + S-adenosyl-L-methionine = an N(6)-methyl-2'-deoxyadenosine in DNA + S-adenosyl-L-homocysteine + H(+)</text>
        <dbReference type="Rhea" id="RHEA:15197"/>
        <dbReference type="Rhea" id="RHEA-COMP:12418"/>
        <dbReference type="Rhea" id="RHEA-COMP:12419"/>
        <dbReference type="ChEBI" id="CHEBI:15378"/>
        <dbReference type="ChEBI" id="CHEBI:57856"/>
        <dbReference type="ChEBI" id="CHEBI:59789"/>
        <dbReference type="ChEBI" id="CHEBI:90615"/>
        <dbReference type="ChEBI" id="CHEBI:90616"/>
        <dbReference type="EC" id="2.1.1.72"/>
    </reaction>
</comment>
<proteinExistence type="inferred from homology"/>
<dbReference type="GO" id="GO:0032259">
    <property type="term" value="P:methylation"/>
    <property type="evidence" value="ECO:0007669"/>
    <property type="project" value="UniProtKB-KW"/>
</dbReference>
<comment type="similarity">
    <text evidence="1 8">Belongs to the N(4)/N(6)-methyltransferase family.</text>
</comment>
<gene>
    <name evidence="9" type="ORF">BLE401_13595</name>
</gene>
<evidence type="ECO:0000313" key="9">
    <source>
        <dbReference type="EMBL" id="AUI69622.1"/>
    </source>
</evidence>
<feature type="binding site" evidence="7">
    <location>
        <position position="22"/>
    </location>
    <ligand>
        <name>S-adenosyl-L-methionine</name>
        <dbReference type="ChEBI" id="CHEBI:59789"/>
    </ligand>
</feature>
<keyword evidence="10" id="KW-1185">Reference proteome</keyword>
<dbReference type="InterPro" id="IPR023095">
    <property type="entry name" value="Ade_MeTrfase_dom_2"/>
</dbReference>
<keyword evidence="5 8" id="KW-0949">S-adenosyl-L-methionine</keyword>
<dbReference type="RefSeq" id="WP_062152675.1">
    <property type="nucleotide sequence ID" value="NZ_CP012373.2"/>
</dbReference>
<accession>A0A2N9YGH4</accession>
<dbReference type="EC" id="2.1.1.72" evidence="2 8"/>
<dbReference type="PIRSF" id="PIRSF000398">
    <property type="entry name" value="M_m6A_EcoRV"/>
    <property type="match status" value="1"/>
</dbReference>
<dbReference type="GO" id="GO:0006298">
    <property type="term" value="P:mismatch repair"/>
    <property type="evidence" value="ECO:0007669"/>
    <property type="project" value="TreeGrafter"/>
</dbReference>
<dbReference type="Gene3D" id="3.40.50.150">
    <property type="entry name" value="Vaccinia Virus protein VP39"/>
    <property type="match status" value="1"/>
</dbReference>
<dbReference type="Proteomes" id="UP000234271">
    <property type="component" value="Chromosome"/>
</dbReference>
<dbReference type="Pfam" id="PF02086">
    <property type="entry name" value="MethyltransfD12"/>
    <property type="match status" value="1"/>
</dbReference>
<dbReference type="AlphaFoldDB" id="A0A2N9YGH4"/>
<dbReference type="STRING" id="288004.AL038_10675"/>
<organism evidence="9 10">
    <name type="scientific">Beggiatoa leptomitoformis</name>
    <dbReference type="NCBI Taxonomy" id="288004"/>
    <lineage>
        <taxon>Bacteria</taxon>
        <taxon>Pseudomonadati</taxon>
        <taxon>Pseudomonadota</taxon>
        <taxon>Gammaproteobacteria</taxon>
        <taxon>Thiotrichales</taxon>
        <taxon>Thiotrichaceae</taxon>
        <taxon>Beggiatoa</taxon>
    </lineage>
</organism>
<dbReference type="NCBIfam" id="TIGR00571">
    <property type="entry name" value="dam"/>
    <property type="match status" value="1"/>
</dbReference>
<evidence type="ECO:0000313" key="10">
    <source>
        <dbReference type="Proteomes" id="UP000234271"/>
    </source>
</evidence>
<dbReference type="GO" id="GO:1904047">
    <property type="term" value="F:S-adenosyl-L-methionine binding"/>
    <property type="evidence" value="ECO:0007669"/>
    <property type="project" value="TreeGrafter"/>
</dbReference>
<dbReference type="PROSITE" id="PS00092">
    <property type="entry name" value="N6_MTASE"/>
    <property type="match status" value="1"/>
</dbReference>
<dbReference type="SUPFAM" id="SSF53335">
    <property type="entry name" value="S-adenosyl-L-methionine-dependent methyltransferases"/>
    <property type="match status" value="1"/>
</dbReference>
<feature type="binding site" evidence="7">
    <location>
        <position position="18"/>
    </location>
    <ligand>
        <name>S-adenosyl-L-methionine</name>
        <dbReference type="ChEBI" id="CHEBI:59789"/>
    </ligand>
</feature>
<dbReference type="Gene3D" id="1.10.1020.10">
    <property type="entry name" value="Adenine-specific Methyltransferase, Domain 2"/>
    <property type="match status" value="1"/>
</dbReference>
<dbReference type="PANTHER" id="PTHR30481:SF3">
    <property type="entry name" value="DNA ADENINE METHYLASE"/>
    <property type="match status" value="1"/>
</dbReference>
<dbReference type="REBASE" id="152472">
    <property type="entry name" value="M.Ble401I"/>
</dbReference>
<dbReference type="EMBL" id="CP018889">
    <property type="protein sequence ID" value="AUI69622.1"/>
    <property type="molecule type" value="Genomic_DNA"/>
</dbReference>
<keyword evidence="4 8" id="KW-0808">Transferase</keyword>
<name>A0A2N9YGH4_9GAMM</name>
<dbReference type="InterPro" id="IPR029063">
    <property type="entry name" value="SAM-dependent_MTases_sf"/>
</dbReference>
<dbReference type="InterPro" id="IPR012263">
    <property type="entry name" value="M_m6A_EcoRV"/>
</dbReference>
<dbReference type="InterPro" id="IPR012327">
    <property type="entry name" value="MeTrfase_D12"/>
</dbReference>
<protein>
    <recommendedName>
        <fullName evidence="2 8">Site-specific DNA-methyltransferase (adenine-specific)</fullName>
        <ecNumber evidence="2 8">2.1.1.72</ecNumber>
    </recommendedName>
</protein>
<evidence type="ECO:0000256" key="7">
    <source>
        <dbReference type="PIRSR" id="PIRSR000398-1"/>
    </source>
</evidence>
<evidence type="ECO:0000256" key="1">
    <source>
        <dbReference type="ARBA" id="ARBA00006594"/>
    </source>
</evidence>
<evidence type="ECO:0000256" key="6">
    <source>
        <dbReference type="ARBA" id="ARBA00047942"/>
    </source>
</evidence>
<dbReference type="OrthoDB" id="9805629at2"/>
<sequence length="288" mass="33466">MTNKHSATASHIKPFIKWVGGKRGLLDELLKRLPQHFNHYFEPFVGGGALFFELRKRGVLTGKNTYLFDKNAELINAYQTVQQNPDALITQLQHFQEQHSAEFYSDIRALDRQSTFASLTTEMRAARFIYLNKTCFNGLYRVNKQGFYNVPMGNYAKPAICDAELLLSAHQALIGVTVLHADYSHVAQLAKKNDFIYFDPPYYPLSTTSNFTAYNQHLFLDEQQKQLFNLFKQLDNSDCLLMHSNSDTPFMRELYKIYYTDTVQMHRFINSKKEGRGKINEVIIRNYQ</sequence>
<evidence type="ECO:0000256" key="4">
    <source>
        <dbReference type="ARBA" id="ARBA00022679"/>
    </source>
</evidence>
<reference evidence="10" key="1">
    <citation type="submission" date="2016-12" db="EMBL/GenBank/DDBJ databases">
        <title>Complete Genome Sequence of Beggiatoa leptomitiformis D-401.</title>
        <authorList>
            <person name="Fomenkov A."/>
            <person name="Vincze T."/>
            <person name="Grabovich M."/>
            <person name="Anton B.P."/>
            <person name="Dubinina G."/>
            <person name="Orlova M."/>
            <person name="Belousova E."/>
            <person name="Roberts R.J."/>
        </authorList>
    </citation>
    <scope>NUCLEOTIDE SEQUENCE [LARGE SCALE GENOMIC DNA]</scope>
    <source>
        <strain evidence="10">D-401</strain>
    </source>
</reference>
<dbReference type="GO" id="GO:0009307">
    <property type="term" value="P:DNA restriction-modification system"/>
    <property type="evidence" value="ECO:0007669"/>
    <property type="project" value="InterPro"/>
</dbReference>
<dbReference type="InterPro" id="IPR002052">
    <property type="entry name" value="DNA_methylase_N6_adenine_CS"/>
</dbReference>
<dbReference type="PRINTS" id="PR00505">
    <property type="entry name" value="D12N6MTFRASE"/>
</dbReference>
<feature type="binding site" evidence="7">
    <location>
        <position position="69"/>
    </location>
    <ligand>
        <name>S-adenosyl-L-methionine</name>
        <dbReference type="ChEBI" id="CHEBI:59789"/>
    </ligand>
</feature>
<feature type="binding site" evidence="7">
    <location>
        <position position="199"/>
    </location>
    <ligand>
        <name>S-adenosyl-L-methionine</name>
        <dbReference type="ChEBI" id="CHEBI:59789"/>
    </ligand>
</feature>
<dbReference type="GO" id="GO:0043565">
    <property type="term" value="F:sequence-specific DNA binding"/>
    <property type="evidence" value="ECO:0007669"/>
    <property type="project" value="TreeGrafter"/>
</dbReference>
<evidence type="ECO:0000256" key="8">
    <source>
        <dbReference type="RuleBase" id="RU361257"/>
    </source>
</evidence>
<dbReference type="PANTHER" id="PTHR30481">
    <property type="entry name" value="DNA ADENINE METHYLASE"/>
    <property type="match status" value="1"/>
</dbReference>